<dbReference type="InterPro" id="IPR051531">
    <property type="entry name" value="N-acetyltransferase"/>
</dbReference>
<dbReference type="InterPro" id="IPR016181">
    <property type="entry name" value="Acyl_CoA_acyltransferase"/>
</dbReference>
<reference evidence="2 3" key="1">
    <citation type="submission" date="2022-05" db="EMBL/GenBank/DDBJ databases">
        <title>Genome Sequencing of Bee-Associated Microbes.</title>
        <authorList>
            <person name="Dunlap C."/>
        </authorList>
    </citation>
    <scope>NUCLEOTIDE SEQUENCE [LARGE SCALE GENOMIC DNA]</scope>
    <source>
        <strain evidence="2 3">NRRL NRS-1438</strain>
    </source>
</reference>
<accession>A0ABT4DUI6</accession>
<evidence type="ECO:0000313" key="2">
    <source>
        <dbReference type="EMBL" id="MCY9520910.1"/>
    </source>
</evidence>
<dbReference type="RefSeq" id="WP_087435598.1">
    <property type="nucleotide sequence ID" value="NZ_JAMDLV010000036.1"/>
</dbReference>
<dbReference type="PROSITE" id="PS51186">
    <property type="entry name" value="GNAT"/>
    <property type="match status" value="1"/>
</dbReference>
<evidence type="ECO:0000313" key="3">
    <source>
        <dbReference type="Proteomes" id="UP001207626"/>
    </source>
</evidence>
<sequence length="175" mass="20201">MSFILETERLYLRHFEADDAVALHEIFSDAETMRFYPAPFTIEQTHTWISRNQNRYKADGFGLWAVCLKDTDEVIGDCGLITQIINGEAEVEIGYHIHKRYWSKGFAAEAALKCKEYGFQQLKKNKLVSIIAPNNIQSIKVAEKIGFTFEREEHIFNKKHYIYSGTRASFELAPA</sequence>
<comment type="caution">
    <text evidence="2">The sequence shown here is derived from an EMBL/GenBank/DDBJ whole genome shotgun (WGS) entry which is preliminary data.</text>
</comment>
<proteinExistence type="predicted"/>
<dbReference type="EMBL" id="JAMDLW010000019">
    <property type="protein sequence ID" value="MCY9520910.1"/>
    <property type="molecule type" value="Genomic_DNA"/>
</dbReference>
<dbReference type="SUPFAM" id="SSF55729">
    <property type="entry name" value="Acyl-CoA N-acyltransferases (Nat)"/>
    <property type="match status" value="1"/>
</dbReference>
<feature type="domain" description="N-acetyltransferase" evidence="1">
    <location>
        <begin position="10"/>
        <end position="168"/>
    </location>
</feature>
<organism evidence="2 3">
    <name type="scientific">Paenibacillus apiarius</name>
    <dbReference type="NCBI Taxonomy" id="46240"/>
    <lineage>
        <taxon>Bacteria</taxon>
        <taxon>Bacillati</taxon>
        <taxon>Bacillota</taxon>
        <taxon>Bacilli</taxon>
        <taxon>Bacillales</taxon>
        <taxon>Paenibacillaceae</taxon>
        <taxon>Paenibacillus</taxon>
    </lineage>
</organism>
<dbReference type="InterPro" id="IPR000182">
    <property type="entry name" value="GNAT_dom"/>
</dbReference>
<dbReference type="Gene3D" id="3.40.630.30">
    <property type="match status" value="1"/>
</dbReference>
<dbReference type="Pfam" id="PF13302">
    <property type="entry name" value="Acetyltransf_3"/>
    <property type="match status" value="1"/>
</dbReference>
<keyword evidence="3" id="KW-1185">Reference proteome</keyword>
<name>A0ABT4DUI6_9BACL</name>
<dbReference type="PANTHER" id="PTHR43792">
    <property type="entry name" value="GNAT FAMILY, PUTATIVE (AFU_ORTHOLOGUE AFUA_3G00765)-RELATED-RELATED"/>
    <property type="match status" value="1"/>
</dbReference>
<gene>
    <name evidence="2" type="ORF">M5X09_14725</name>
</gene>
<dbReference type="Proteomes" id="UP001207626">
    <property type="component" value="Unassembled WGS sequence"/>
</dbReference>
<protein>
    <submittedName>
        <fullName evidence="2">GNAT family N-acetyltransferase</fullName>
    </submittedName>
</protein>
<evidence type="ECO:0000259" key="1">
    <source>
        <dbReference type="PROSITE" id="PS51186"/>
    </source>
</evidence>
<dbReference type="PANTHER" id="PTHR43792:SF1">
    <property type="entry name" value="N-ACETYLTRANSFERASE DOMAIN-CONTAINING PROTEIN"/>
    <property type="match status" value="1"/>
</dbReference>